<dbReference type="Proteomes" id="UP001168694">
    <property type="component" value="Unassembled WGS sequence"/>
</dbReference>
<feature type="region of interest" description="Disordered" evidence="1">
    <location>
        <begin position="32"/>
        <end position="63"/>
    </location>
</feature>
<protein>
    <submittedName>
        <fullName evidence="2">Uncharacterized protein</fullName>
    </submittedName>
</protein>
<evidence type="ECO:0000256" key="1">
    <source>
        <dbReference type="SAM" id="MobiDB-lite"/>
    </source>
</evidence>
<accession>A0ABT8EAA4</accession>
<proteinExistence type="predicted"/>
<keyword evidence="3" id="KW-1185">Reference proteome</keyword>
<name>A0ABT8EAA4_9BACL</name>
<dbReference type="RefSeq" id="WP_290400976.1">
    <property type="nucleotide sequence ID" value="NZ_JAUHLN010000004.1"/>
</dbReference>
<gene>
    <name evidence="2" type="ORF">QYF49_17880</name>
</gene>
<sequence>MKISIRNVNVESITMKGSLNIGKTLIIKRYGKDKNASNEDNKTPQKQSDNITETNKTTKKTKTSAEGVQIIENKINKTKEEKAEEMQLANASLLYYILITLLANNPQH</sequence>
<evidence type="ECO:0000313" key="3">
    <source>
        <dbReference type="Proteomes" id="UP001168694"/>
    </source>
</evidence>
<organism evidence="2 3">
    <name type="scientific">Fictibacillus terranigra</name>
    <dbReference type="NCBI Taxonomy" id="3058424"/>
    <lineage>
        <taxon>Bacteria</taxon>
        <taxon>Bacillati</taxon>
        <taxon>Bacillota</taxon>
        <taxon>Bacilli</taxon>
        <taxon>Bacillales</taxon>
        <taxon>Fictibacillaceae</taxon>
        <taxon>Fictibacillus</taxon>
    </lineage>
</organism>
<reference evidence="2" key="1">
    <citation type="submission" date="2023-06" db="EMBL/GenBank/DDBJ databases">
        <title>Draft Genome Sequences of Representative Paenibacillus Polymyxa, Bacillus cereus, Fictibacillus sp., and Brevibacillus agri Strains Isolated from Amazonian Dark Earth.</title>
        <authorList>
            <person name="Pellegrinetti T.A."/>
            <person name="Cunha I.C.M."/>
            <person name="Chaves M.G."/>
            <person name="Freitas A.S."/>
            <person name="Silva A.V.R."/>
            <person name="Tsai S.M."/>
            <person name="Mendes L.W."/>
        </authorList>
    </citation>
    <scope>NUCLEOTIDE SEQUENCE</scope>
    <source>
        <strain evidence="2">CENA-BCM004</strain>
    </source>
</reference>
<feature type="compositionally biased region" description="Basic and acidic residues" evidence="1">
    <location>
        <begin position="32"/>
        <end position="43"/>
    </location>
</feature>
<comment type="caution">
    <text evidence="2">The sequence shown here is derived from an EMBL/GenBank/DDBJ whole genome shotgun (WGS) entry which is preliminary data.</text>
</comment>
<dbReference type="EMBL" id="JAUHLN010000004">
    <property type="protein sequence ID" value="MDN4074848.1"/>
    <property type="molecule type" value="Genomic_DNA"/>
</dbReference>
<evidence type="ECO:0000313" key="2">
    <source>
        <dbReference type="EMBL" id="MDN4074848.1"/>
    </source>
</evidence>